<keyword evidence="4" id="KW-1185">Reference proteome</keyword>
<evidence type="ECO:0000313" key="3">
    <source>
        <dbReference type="EMBL" id="KAA0020413.1"/>
    </source>
</evidence>
<feature type="chain" id="PRO_5024835375" evidence="2">
    <location>
        <begin position="37"/>
        <end position="368"/>
    </location>
</feature>
<dbReference type="PANTHER" id="PTHR30006">
    <property type="entry name" value="THIAMINE-BINDING PERIPLASMIC PROTEIN-RELATED"/>
    <property type="match status" value="1"/>
</dbReference>
<evidence type="ECO:0000256" key="1">
    <source>
        <dbReference type="ARBA" id="ARBA00022729"/>
    </source>
</evidence>
<dbReference type="AlphaFoldDB" id="A0A640WIE2"/>
<reference evidence="3 4" key="1">
    <citation type="submission" date="2019-08" db="EMBL/GenBank/DDBJ databases">
        <title>Bioinformatics analysis of the strain L3 and L5.</title>
        <authorList>
            <person name="Li X."/>
        </authorList>
    </citation>
    <scope>NUCLEOTIDE SEQUENCE [LARGE SCALE GENOMIC DNA]</scope>
    <source>
        <strain evidence="3 4">L3</strain>
    </source>
</reference>
<organism evidence="3 4">
    <name type="scientific">Salinicola corii</name>
    <dbReference type="NCBI Taxonomy" id="2606937"/>
    <lineage>
        <taxon>Bacteria</taxon>
        <taxon>Pseudomonadati</taxon>
        <taxon>Pseudomonadota</taxon>
        <taxon>Gammaproteobacteria</taxon>
        <taxon>Oceanospirillales</taxon>
        <taxon>Halomonadaceae</taxon>
        <taxon>Salinicola</taxon>
    </lineage>
</organism>
<dbReference type="EMBL" id="VTPX01000001">
    <property type="protein sequence ID" value="KAA0020413.1"/>
    <property type="molecule type" value="Genomic_DNA"/>
</dbReference>
<gene>
    <name evidence="3" type="ORF">F0A16_01000</name>
</gene>
<accession>A0A640WIE2</accession>
<dbReference type="Pfam" id="PF13343">
    <property type="entry name" value="SBP_bac_6"/>
    <property type="match status" value="1"/>
</dbReference>
<dbReference type="SUPFAM" id="SSF53850">
    <property type="entry name" value="Periplasmic binding protein-like II"/>
    <property type="match status" value="1"/>
</dbReference>
<dbReference type="PANTHER" id="PTHR30006:SF2">
    <property type="entry name" value="ABC TRANSPORTER SUBSTRATE-BINDING PROTEIN"/>
    <property type="match status" value="1"/>
</dbReference>
<evidence type="ECO:0000313" key="4">
    <source>
        <dbReference type="Proteomes" id="UP000466024"/>
    </source>
</evidence>
<dbReference type="GO" id="GO:0030975">
    <property type="term" value="F:thiamine binding"/>
    <property type="evidence" value="ECO:0007669"/>
    <property type="project" value="TreeGrafter"/>
</dbReference>
<keyword evidence="1 2" id="KW-0732">Signal</keyword>
<evidence type="ECO:0000256" key="2">
    <source>
        <dbReference type="SAM" id="SignalP"/>
    </source>
</evidence>
<protein>
    <submittedName>
        <fullName evidence="3">Extracellular solute-binding protein</fullName>
    </submittedName>
</protein>
<dbReference type="GO" id="GO:0030976">
    <property type="term" value="F:thiamine pyrophosphate binding"/>
    <property type="evidence" value="ECO:0007669"/>
    <property type="project" value="TreeGrafter"/>
</dbReference>
<dbReference type="GO" id="GO:0015888">
    <property type="term" value="P:thiamine transport"/>
    <property type="evidence" value="ECO:0007669"/>
    <property type="project" value="TreeGrafter"/>
</dbReference>
<sequence length="368" mass="40026">MFIQGAAVLRSPRFPFARLSVTGLIGLTLISGQALADQSDMDALVTAAKQEGRVDSVGMPDSWANWKDTWADLKQQYGLDHADTDMSSAEEIAKFKAEGDNASADIGDVGIAFGPIAVQQGVTQPYKPSTWDQVPDWAKDKDGHWALAYTGTIALMINKELVPENERPHAFADLLEGDYSVAVGPVGQGAQNNSAVLAAAYARGGDESNLKPGLELFAELARQGRLSLADPNIAALEKGEVEVGLLWDFNALNYRDQIDPDRFEVVIPSDASVISGYSTIINKYAKHPNAAKLAREYIFSDAGQANLAKGYARPIRAEHLNLDTKTAAKLLPNSEYANARPIENFDAWEQSAHQLPQLWQSEVLVHQH</sequence>
<feature type="signal peptide" evidence="2">
    <location>
        <begin position="1"/>
        <end position="36"/>
    </location>
</feature>
<dbReference type="GO" id="GO:0030288">
    <property type="term" value="C:outer membrane-bounded periplasmic space"/>
    <property type="evidence" value="ECO:0007669"/>
    <property type="project" value="TreeGrafter"/>
</dbReference>
<proteinExistence type="predicted"/>
<dbReference type="Gene3D" id="3.40.190.10">
    <property type="entry name" value="Periplasmic binding protein-like II"/>
    <property type="match status" value="2"/>
</dbReference>
<comment type="caution">
    <text evidence="3">The sequence shown here is derived from an EMBL/GenBank/DDBJ whole genome shotgun (WGS) entry which is preliminary data.</text>
</comment>
<dbReference type="Proteomes" id="UP000466024">
    <property type="component" value="Unassembled WGS sequence"/>
</dbReference>
<name>A0A640WIE2_9GAMM</name>